<feature type="compositionally biased region" description="Basic and acidic residues" evidence="2">
    <location>
        <begin position="578"/>
        <end position="594"/>
    </location>
</feature>
<reference evidence="4 5" key="1">
    <citation type="journal article" date="2017" name="Mol. Ecol.">
        <title>Comparative and population genomic landscape of Phellinus noxius: A hypervariable fungus causing root rot in trees.</title>
        <authorList>
            <person name="Chung C.L."/>
            <person name="Lee T.J."/>
            <person name="Akiba M."/>
            <person name="Lee H.H."/>
            <person name="Kuo T.H."/>
            <person name="Liu D."/>
            <person name="Ke H.M."/>
            <person name="Yokoi T."/>
            <person name="Roa M.B."/>
            <person name="Lu M.J."/>
            <person name="Chang Y.Y."/>
            <person name="Ann P.J."/>
            <person name="Tsai J.N."/>
            <person name="Chen C.Y."/>
            <person name="Tzean S.S."/>
            <person name="Ota Y."/>
            <person name="Hattori T."/>
            <person name="Sahashi N."/>
            <person name="Liou R.F."/>
            <person name="Kikuchi T."/>
            <person name="Tsai I.J."/>
        </authorList>
    </citation>
    <scope>NUCLEOTIDE SEQUENCE [LARGE SCALE GENOMIC DNA]</scope>
    <source>
        <strain evidence="4 5">FFPRI411160</strain>
    </source>
</reference>
<dbReference type="PANTHER" id="PTHR13454">
    <property type="entry name" value="PROTEIN MCM10 HOMOLOG"/>
    <property type="match status" value="1"/>
</dbReference>
<dbReference type="EMBL" id="NBII01000009">
    <property type="protein sequence ID" value="PAV15796.1"/>
    <property type="molecule type" value="Genomic_DNA"/>
</dbReference>
<dbReference type="InterPro" id="IPR012340">
    <property type="entry name" value="NA-bd_OB-fold"/>
</dbReference>
<dbReference type="Pfam" id="PF09329">
    <property type="entry name" value="zf-primase"/>
    <property type="match status" value="1"/>
</dbReference>
<dbReference type="GO" id="GO:0043596">
    <property type="term" value="C:nuclear replication fork"/>
    <property type="evidence" value="ECO:0007669"/>
    <property type="project" value="TreeGrafter"/>
</dbReference>
<feature type="compositionally biased region" description="Basic and acidic residues" evidence="2">
    <location>
        <begin position="254"/>
        <end position="275"/>
    </location>
</feature>
<feature type="region of interest" description="Disordered" evidence="2">
    <location>
        <begin position="456"/>
        <end position="495"/>
    </location>
</feature>
<comment type="similarity">
    <text evidence="1">Belongs to the MCM10 family.</text>
</comment>
<dbReference type="Proteomes" id="UP000217199">
    <property type="component" value="Unassembled WGS sequence"/>
</dbReference>
<dbReference type="Gene3D" id="2.40.50.140">
    <property type="entry name" value="Nucleic acid-binding proteins"/>
    <property type="match status" value="1"/>
</dbReference>
<dbReference type="InParanoid" id="A0A286U8A3"/>
<feature type="region of interest" description="Disordered" evidence="2">
    <location>
        <begin position="515"/>
        <end position="594"/>
    </location>
</feature>
<accession>A0A286U8A3</accession>
<dbReference type="GO" id="GO:0003688">
    <property type="term" value="F:DNA replication origin binding"/>
    <property type="evidence" value="ECO:0007669"/>
    <property type="project" value="TreeGrafter"/>
</dbReference>
<evidence type="ECO:0000259" key="3">
    <source>
        <dbReference type="Pfam" id="PF09329"/>
    </source>
</evidence>
<feature type="region of interest" description="Disordered" evidence="2">
    <location>
        <begin position="639"/>
        <end position="707"/>
    </location>
</feature>
<organism evidence="4 5">
    <name type="scientific">Pyrrhoderma noxium</name>
    <dbReference type="NCBI Taxonomy" id="2282107"/>
    <lineage>
        <taxon>Eukaryota</taxon>
        <taxon>Fungi</taxon>
        <taxon>Dikarya</taxon>
        <taxon>Basidiomycota</taxon>
        <taxon>Agaricomycotina</taxon>
        <taxon>Agaricomycetes</taxon>
        <taxon>Hymenochaetales</taxon>
        <taxon>Hymenochaetaceae</taxon>
        <taxon>Pyrrhoderma</taxon>
    </lineage>
</organism>
<feature type="domain" description="Zinc finger Mcm10/DnaG-type" evidence="3">
    <location>
        <begin position="397"/>
        <end position="453"/>
    </location>
</feature>
<comment type="caution">
    <text evidence="4">The sequence shown here is derived from an EMBL/GenBank/DDBJ whole genome shotgun (WGS) entry which is preliminary data.</text>
</comment>
<feature type="compositionally biased region" description="Basic and acidic residues" evidence="2">
    <location>
        <begin position="665"/>
        <end position="676"/>
    </location>
</feature>
<protein>
    <submittedName>
        <fullName evidence="4">Zf-primase-domain-containing</fullName>
    </submittedName>
</protein>
<proteinExistence type="inferred from homology"/>
<feature type="region of interest" description="Disordered" evidence="2">
    <location>
        <begin position="720"/>
        <end position="739"/>
    </location>
</feature>
<name>A0A286U8A3_9AGAM</name>
<evidence type="ECO:0000256" key="1">
    <source>
        <dbReference type="ARBA" id="ARBA00009679"/>
    </source>
</evidence>
<gene>
    <name evidence="4" type="ORF">PNOK_0865400</name>
</gene>
<feature type="compositionally biased region" description="Low complexity" evidence="2">
    <location>
        <begin position="552"/>
        <end position="563"/>
    </location>
</feature>
<dbReference type="PANTHER" id="PTHR13454:SF11">
    <property type="entry name" value="PROTEIN MCM10 HOMOLOG"/>
    <property type="match status" value="1"/>
</dbReference>
<feature type="compositionally biased region" description="Polar residues" evidence="2">
    <location>
        <begin position="725"/>
        <end position="739"/>
    </location>
</feature>
<sequence>MTGIGGKQELQQEGKGSKYHFQLSPESPPAKKRRTENAVPTILAPKTPSPRKIRKAEEQRARAQSPTNFTRRVNQKQPRNAVALPERRSGDSSLLTGKENKYEKYSCEEENKDDVQPAFLTVLKTLTTSKVDDTEPIVRTDGFDEKPIPQTSLKETKRDDRLAVIEELTKIPKLISFSSPGLSIRSILSPPSLLYSIVRLQANKQAYEVPVDGDWVTVAVVAERGDVRVTGGSANFLQGKGDRDGALDDDDDDKKEKGTSGRGKEKNVEGDDGTRKGGRKYVHLKLIDLGHRSRTTSSSDSLRGTLRGDAHLSLLLFESDYFDKMISNENGKEKVRKLWRGGSRGAFEECYTRLREGTVIALLNPKVLKPFQNTRNPTSSSILALTPPSSSAIAVIGVAADLGRCTVTKRDGKPCGSWVDRRVGRAGPSSKSSMEDVCEYHIQTAVQRVRAGRSEFSVGTSGMSTTARKGRNNTEYDPTRQWGLKPENGSKGPGGELTYVFGGVVASSSRATAPGITEQNIGREGQARAKRRIENRDNDRQLALLLGKRDGSTSSGSHTGGSSKEALEIVRRAAQKAPKKDSDKESERVEYEEPRRKAYSAEMLKCLGFDPTAKAYGASKSKHIDKKSIPIHKLKNSESSRNIFLGAPPGAKVRSGVSVPTNIKGQKEESLRERPSTDSSSDLEIEPPEQNTTNVRTKPIRLLNTAGSTSNDKALNFLVAKSSRGPITSPESTIDSLTH</sequence>
<evidence type="ECO:0000256" key="2">
    <source>
        <dbReference type="SAM" id="MobiDB-lite"/>
    </source>
</evidence>
<evidence type="ECO:0000313" key="5">
    <source>
        <dbReference type="Proteomes" id="UP000217199"/>
    </source>
</evidence>
<feature type="compositionally biased region" description="Polar residues" evidence="2">
    <location>
        <begin position="62"/>
        <end position="78"/>
    </location>
</feature>
<dbReference type="GO" id="GO:0006270">
    <property type="term" value="P:DNA replication initiation"/>
    <property type="evidence" value="ECO:0007669"/>
    <property type="project" value="InterPro"/>
</dbReference>
<dbReference type="GO" id="GO:0003697">
    <property type="term" value="F:single-stranded DNA binding"/>
    <property type="evidence" value="ECO:0007669"/>
    <property type="project" value="InterPro"/>
</dbReference>
<dbReference type="InterPro" id="IPR015408">
    <property type="entry name" value="Znf_Mcm10/DnaG"/>
</dbReference>
<evidence type="ECO:0000313" key="4">
    <source>
        <dbReference type="EMBL" id="PAV15796.1"/>
    </source>
</evidence>
<dbReference type="AlphaFoldDB" id="A0A286U8A3"/>
<keyword evidence="5" id="KW-1185">Reference proteome</keyword>
<dbReference type="InterPro" id="IPR040184">
    <property type="entry name" value="Mcm10"/>
</dbReference>
<feature type="region of interest" description="Disordered" evidence="2">
    <location>
        <begin position="232"/>
        <end position="277"/>
    </location>
</feature>
<feature type="compositionally biased region" description="Polar residues" evidence="2">
    <location>
        <begin position="457"/>
        <end position="467"/>
    </location>
</feature>
<dbReference type="STRING" id="2282107.A0A286U8A3"/>
<dbReference type="OrthoDB" id="202825at2759"/>
<feature type="region of interest" description="Disordered" evidence="2">
    <location>
        <begin position="1"/>
        <end position="97"/>
    </location>
</feature>